<gene>
    <name evidence="1" type="ORF">Asera_32710</name>
</gene>
<proteinExistence type="predicted"/>
<evidence type="ECO:0008006" key="3">
    <source>
        <dbReference type="Google" id="ProtNLM"/>
    </source>
</evidence>
<name>A0A810L179_9ACTN</name>
<evidence type="ECO:0000313" key="2">
    <source>
        <dbReference type="Proteomes" id="UP000680750"/>
    </source>
</evidence>
<evidence type="ECO:0000313" key="1">
    <source>
        <dbReference type="EMBL" id="BCJ29163.1"/>
    </source>
</evidence>
<accession>A0A810L179</accession>
<dbReference type="Proteomes" id="UP000680750">
    <property type="component" value="Chromosome"/>
</dbReference>
<sequence>MPLVDVLQETFVAAAPGLVADALAEPAVAADLWPELAVTVTQRRGLEGQRYVVRGAWIGTAELWLEPCADGVLVHSYLRLDPAAGPVSARAARREAARRRRTMRWGLWRHKDRIEAGRAPGTAAVGTMVDRTAR</sequence>
<keyword evidence="2" id="KW-1185">Reference proteome</keyword>
<reference evidence="1" key="1">
    <citation type="submission" date="2020-08" db="EMBL/GenBank/DDBJ databases">
        <title>Whole genome shotgun sequence of Actinocatenispora sera NBRC 101916.</title>
        <authorList>
            <person name="Komaki H."/>
            <person name="Tamura T."/>
        </authorList>
    </citation>
    <scope>NUCLEOTIDE SEQUENCE</scope>
    <source>
        <strain evidence="1">NBRC 101916</strain>
    </source>
</reference>
<dbReference type="EMBL" id="AP023354">
    <property type="protein sequence ID" value="BCJ29163.1"/>
    <property type="molecule type" value="Genomic_DNA"/>
</dbReference>
<dbReference type="RefSeq" id="WP_051802848.1">
    <property type="nucleotide sequence ID" value="NZ_AP023354.1"/>
</dbReference>
<organism evidence="1 2">
    <name type="scientific">Actinocatenispora sera</name>
    <dbReference type="NCBI Taxonomy" id="390989"/>
    <lineage>
        <taxon>Bacteria</taxon>
        <taxon>Bacillati</taxon>
        <taxon>Actinomycetota</taxon>
        <taxon>Actinomycetes</taxon>
        <taxon>Micromonosporales</taxon>
        <taxon>Micromonosporaceae</taxon>
        <taxon>Actinocatenispora</taxon>
    </lineage>
</organism>
<dbReference type="AlphaFoldDB" id="A0A810L179"/>
<dbReference type="KEGG" id="aser:Asera_32710"/>
<protein>
    <recommendedName>
        <fullName evidence="3">Polyketide cyclase / dehydrase and lipid transport</fullName>
    </recommendedName>
</protein>
<dbReference type="OrthoDB" id="3826327at2"/>